<feature type="chain" id="PRO_5046499032" evidence="9">
    <location>
        <begin position="19"/>
        <end position="326"/>
    </location>
</feature>
<keyword evidence="5" id="KW-0378">Hydrolase</keyword>
<comment type="similarity">
    <text evidence="1">Belongs to the nuclease type I family.</text>
</comment>
<keyword evidence="8" id="KW-1133">Transmembrane helix</keyword>
<evidence type="ECO:0000313" key="10">
    <source>
        <dbReference type="EMBL" id="KAK8860611.1"/>
    </source>
</evidence>
<dbReference type="PANTHER" id="PTHR33146">
    <property type="entry name" value="ENDONUCLEASE 4"/>
    <property type="match status" value="1"/>
</dbReference>
<evidence type="ECO:0000256" key="9">
    <source>
        <dbReference type="SAM" id="SignalP"/>
    </source>
</evidence>
<keyword evidence="7" id="KW-0325">Glycoprotein</keyword>
<dbReference type="InterPro" id="IPR008947">
    <property type="entry name" value="PLipase_C/P1_nuclease_dom_sf"/>
</dbReference>
<evidence type="ECO:0000256" key="2">
    <source>
        <dbReference type="ARBA" id="ARBA00022722"/>
    </source>
</evidence>
<evidence type="ECO:0000256" key="3">
    <source>
        <dbReference type="ARBA" id="ARBA00022723"/>
    </source>
</evidence>
<dbReference type="InterPro" id="IPR003154">
    <property type="entry name" value="S1/P1nuclease"/>
</dbReference>
<keyword evidence="3" id="KW-0479">Metal-binding</keyword>
<dbReference type="SUPFAM" id="SSF48537">
    <property type="entry name" value="Phospholipase C/P1 nuclease"/>
    <property type="match status" value="1"/>
</dbReference>
<evidence type="ECO:0000256" key="1">
    <source>
        <dbReference type="ARBA" id="ARBA00009547"/>
    </source>
</evidence>
<comment type="caution">
    <text evidence="10">The sequence shown here is derived from an EMBL/GenBank/DDBJ whole genome shotgun (WGS) entry which is preliminary data.</text>
</comment>
<evidence type="ECO:0000256" key="4">
    <source>
        <dbReference type="ARBA" id="ARBA00022759"/>
    </source>
</evidence>
<protein>
    <submittedName>
        <fullName evidence="10">Uncharacterized protein</fullName>
    </submittedName>
</protein>
<organism evidence="10 11">
    <name type="scientific">Tritrichomonas musculus</name>
    <dbReference type="NCBI Taxonomy" id="1915356"/>
    <lineage>
        <taxon>Eukaryota</taxon>
        <taxon>Metamonada</taxon>
        <taxon>Parabasalia</taxon>
        <taxon>Tritrichomonadida</taxon>
        <taxon>Tritrichomonadidae</taxon>
        <taxon>Tritrichomonas</taxon>
    </lineage>
</organism>
<dbReference type="CDD" id="cd11010">
    <property type="entry name" value="S1-P1_nuclease"/>
    <property type="match status" value="1"/>
</dbReference>
<sequence length="326" mass="37400">MILFAFLITNSYSWWGHAHMIIAEIASRKLSKKEKEKIEKIINFGTLPTSTIVSCASWQDDVKSYGFSGMGNWHFIDTPLLLNVTDISKITIQPDTYNVTNYLVHAKECLDNPSTSDRWVFGFHIRSIIHFVGDIHTPHHSCQMYSDSIPTGDLGGNKYYLDCEYGSACNNIHFLWDSAGLYYPLENPVSSINSKTFFANASKLIEELPESYFTSRNYDLQSFSPFVWANESNTYARDYGYSTPINKRPSDEYFQTVQLRSKERIALAGYRLGYLLKNLLDNVDFNVKLNPKVSSREIALWVINALMFICIVILSYFITRTKKALQ</sequence>
<evidence type="ECO:0000256" key="5">
    <source>
        <dbReference type="ARBA" id="ARBA00022801"/>
    </source>
</evidence>
<dbReference type="Gene3D" id="1.10.575.10">
    <property type="entry name" value="P1 Nuclease"/>
    <property type="match status" value="1"/>
</dbReference>
<feature type="transmembrane region" description="Helical" evidence="8">
    <location>
        <begin position="298"/>
        <end position="318"/>
    </location>
</feature>
<accession>A0ABR2IC88</accession>
<keyword evidence="6" id="KW-1015">Disulfide bond</keyword>
<gene>
    <name evidence="10" type="ORF">M9Y10_012276</name>
</gene>
<feature type="signal peptide" evidence="9">
    <location>
        <begin position="1"/>
        <end position="18"/>
    </location>
</feature>
<dbReference type="Proteomes" id="UP001470230">
    <property type="component" value="Unassembled WGS sequence"/>
</dbReference>
<keyword evidence="8" id="KW-0472">Membrane</keyword>
<proteinExistence type="inferred from homology"/>
<evidence type="ECO:0000256" key="6">
    <source>
        <dbReference type="ARBA" id="ARBA00023157"/>
    </source>
</evidence>
<evidence type="ECO:0000256" key="8">
    <source>
        <dbReference type="SAM" id="Phobius"/>
    </source>
</evidence>
<evidence type="ECO:0000256" key="7">
    <source>
        <dbReference type="ARBA" id="ARBA00023180"/>
    </source>
</evidence>
<keyword evidence="2" id="KW-0540">Nuclease</keyword>
<keyword evidence="8" id="KW-0812">Transmembrane</keyword>
<keyword evidence="11" id="KW-1185">Reference proteome</keyword>
<keyword evidence="4" id="KW-0255">Endonuclease</keyword>
<dbReference type="EMBL" id="JAPFFF010000018">
    <property type="protein sequence ID" value="KAK8860611.1"/>
    <property type="molecule type" value="Genomic_DNA"/>
</dbReference>
<keyword evidence="9" id="KW-0732">Signal</keyword>
<reference evidence="10 11" key="1">
    <citation type="submission" date="2024-04" db="EMBL/GenBank/DDBJ databases">
        <title>Tritrichomonas musculus Genome.</title>
        <authorList>
            <person name="Alves-Ferreira E."/>
            <person name="Grigg M."/>
            <person name="Lorenzi H."/>
            <person name="Galac M."/>
        </authorList>
    </citation>
    <scope>NUCLEOTIDE SEQUENCE [LARGE SCALE GENOMIC DNA]</scope>
    <source>
        <strain evidence="10 11">EAF2021</strain>
    </source>
</reference>
<evidence type="ECO:0000313" key="11">
    <source>
        <dbReference type="Proteomes" id="UP001470230"/>
    </source>
</evidence>
<name>A0ABR2IC88_9EUKA</name>
<dbReference type="Pfam" id="PF02265">
    <property type="entry name" value="S1-P1_nuclease"/>
    <property type="match status" value="1"/>
</dbReference>
<dbReference type="PANTHER" id="PTHR33146:SF10">
    <property type="entry name" value="STRAND-SPECIFIC NUCLEASE, PUTATIVE-RELATED"/>
    <property type="match status" value="1"/>
</dbReference>